<dbReference type="EMBL" id="CP000497">
    <property type="protein sequence ID" value="ABN65845.2"/>
    <property type="molecule type" value="Genomic_DNA"/>
</dbReference>
<dbReference type="InParanoid" id="A3LS49"/>
<evidence type="ECO:0000256" key="3">
    <source>
        <dbReference type="ARBA" id="ARBA00006678"/>
    </source>
</evidence>
<dbReference type="STRING" id="322104.A3LS49"/>
<evidence type="ECO:0000256" key="4">
    <source>
        <dbReference type="ARBA" id="ARBA00022490"/>
    </source>
</evidence>
<dbReference type="InterPro" id="IPR027408">
    <property type="entry name" value="PNPase/RNase_PH_dom_sf"/>
</dbReference>
<protein>
    <recommendedName>
        <fullName evidence="6">Ribosomal RNA-processing protein 42</fullName>
    </recommendedName>
</protein>
<evidence type="ECO:0000256" key="5">
    <source>
        <dbReference type="ARBA" id="ARBA00022835"/>
    </source>
</evidence>
<reference evidence="7 8" key="1">
    <citation type="journal article" date="2007" name="Nat. Biotechnol.">
        <title>Genome sequence of the lignocellulose-bioconverting and xylose-fermenting yeast Pichia stipitis.</title>
        <authorList>
            <person name="Jeffries T.W."/>
            <person name="Grigoriev I.V."/>
            <person name="Grimwood J."/>
            <person name="Laplaza J.M."/>
            <person name="Aerts A."/>
            <person name="Salamov A."/>
            <person name="Schmutz J."/>
            <person name="Lindquist E."/>
            <person name="Dehal P."/>
            <person name="Shapiro H."/>
            <person name="Jin Y.S."/>
            <person name="Passoth V."/>
            <person name="Richardson P.M."/>
        </authorList>
    </citation>
    <scope>NUCLEOTIDE SEQUENCE [LARGE SCALE GENOMIC DNA]</scope>
    <source>
        <strain evidence="8">ATCC 58785 / CBS 6054 / NBRC 10063 / NRRL Y-11545</strain>
    </source>
</reference>
<keyword evidence="8" id="KW-1185">Reference proteome</keyword>
<comment type="similarity">
    <text evidence="3">Belongs to the RNase PH family.</text>
</comment>
<evidence type="ECO:0000256" key="1">
    <source>
        <dbReference type="ARBA" id="ARBA00004496"/>
    </source>
</evidence>
<dbReference type="GO" id="GO:0071035">
    <property type="term" value="P:nuclear polyadenylation-dependent rRNA catabolic process"/>
    <property type="evidence" value="ECO:0007669"/>
    <property type="project" value="TreeGrafter"/>
</dbReference>
<dbReference type="GO" id="GO:0071038">
    <property type="term" value="P:TRAMP-dependent tRNA surveillance pathway"/>
    <property type="evidence" value="ECO:0007669"/>
    <property type="project" value="EnsemblFungi"/>
</dbReference>
<evidence type="ECO:0000313" key="8">
    <source>
        <dbReference type="Proteomes" id="UP000002258"/>
    </source>
</evidence>
<dbReference type="RefSeq" id="XP_001383874.2">
    <property type="nucleotide sequence ID" value="XM_001383837.1"/>
</dbReference>
<evidence type="ECO:0000256" key="2">
    <source>
        <dbReference type="ARBA" id="ARBA00004604"/>
    </source>
</evidence>
<keyword evidence="5" id="KW-0271">Exosome</keyword>
<evidence type="ECO:0000313" key="7">
    <source>
        <dbReference type="EMBL" id="ABN65845.2"/>
    </source>
</evidence>
<dbReference type="OrthoDB" id="272245at2759"/>
<sequence length="288" mass="32115">MILSPAERSYLYDSLAQSPPIRPDSRSDHQFRPLEAKTAFLPGSNGSARIRLMDGSECIISVKAKVVLASQESSLIECDIDIAGFRDDSNFVSNLKFYLTNLLLHNFPVRYLKLTSRYAFKLFLDCIVVSHSSYPLSLISLTSYLALKTTRLPLLVSDVNDEEIAEQPTFSDDWDNAKYIDDYLKEGETFEPPIFITLGVIGPNLIIDPSTEEEQVLENGLIISFYNNNVITPISNINLATNSNNSNFKGLNRTLITKGIALGNKYCPAIISALNTLIEQDDEEGTIF</sequence>
<dbReference type="GO" id="GO:0034473">
    <property type="term" value="P:U1 snRNA 3'-end processing"/>
    <property type="evidence" value="ECO:0007669"/>
    <property type="project" value="TreeGrafter"/>
</dbReference>
<dbReference type="Gene3D" id="3.30.230.70">
    <property type="entry name" value="GHMP Kinase, N-terminal domain"/>
    <property type="match status" value="1"/>
</dbReference>
<dbReference type="GO" id="GO:0000467">
    <property type="term" value="P:exonucleolytic trimming to generate mature 3'-end of 5.8S rRNA from tricistronic rRNA transcript (SSU-rRNA, 5.8S rRNA, LSU-rRNA)"/>
    <property type="evidence" value="ECO:0007669"/>
    <property type="project" value="EnsemblFungi"/>
</dbReference>
<organism evidence="7 8">
    <name type="scientific">Scheffersomyces stipitis (strain ATCC 58785 / CBS 6054 / NBRC 10063 / NRRL Y-11545)</name>
    <name type="common">Yeast</name>
    <name type="synonym">Pichia stipitis</name>
    <dbReference type="NCBI Taxonomy" id="322104"/>
    <lineage>
        <taxon>Eukaryota</taxon>
        <taxon>Fungi</taxon>
        <taxon>Dikarya</taxon>
        <taxon>Ascomycota</taxon>
        <taxon>Saccharomycotina</taxon>
        <taxon>Pichiomycetes</taxon>
        <taxon>Debaryomycetaceae</taxon>
        <taxon>Scheffersomyces</taxon>
    </lineage>
</organism>
<comment type="subcellular location">
    <subcellularLocation>
        <location evidence="1">Cytoplasm</location>
    </subcellularLocation>
    <subcellularLocation>
        <location evidence="2">Nucleus</location>
        <location evidence="2">Nucleolus</location>
    </subcellularLocation>
</comment>
<dbReference type="OMA" id="INKRWHW"/>
<dbReference type="InterPro" id="IPR050590">
    <property type="entry name" value="Exosome_comp_Rrp42_subfam"/>
</dbReference>
<dbReference type="SUPFAM" id="SSF54211">
    <property type="entry name" value="Ribosomal protein S5 domain 2-like"/>
    <property type="match status" value="1"/>
</dbReference>
<dbReference type="InterPro" id="IPR020568">
    <property type="entry name" value="Ribosomal_Su5_D2-typ_SF"/>
</dbReference>
<keyword evidence="4" id="KW-0963">Cytoplasm</keyword>
<evidence type="ECO:0000256" key="6">
    <source>
        <dbReference type="ARBA" id="ARBA00042523"/>
    </source>
</evidence>
<dbReference type="AlphaFoldDB" id="A3LS49"/>
<proteinExistence type="inferred from homology"/>
<dbReference type="GO" id="GO:0000176">
    <property type="term" value="C:nuclear exosome (RNase complex)"/>
    <property type="evidence" value="ECO:0007669"/>
    <property type="project" value="EnsemblFungi"/>
</dbReference>
<dbReference type="GO" id="GO:0034475">
    <property type="term" value="P:U4 snRNA 3'-end processing"/>
    <property type="evidence" value="ECO:0007669"/>
    <property type="project" value="TreeGrafter"/>
</dbReference>
<dbReference type="InterPro" id="IPR036345">
    <property type="entry name" value="ExoRNase_PH_dom2_sf"/>
</dbReference>
<dbReference type="GO" id="GO:0035925">
    <property type="term" value="F:mRNA 3'-UTR AU-rich region binding"/>
    <property type="evidence" value="ECO:0007669"/>
    <property type="project" value="TreeGrafter"/>
</dbReference>
<name>A3LS49_PICST</name>
<dbReference type="FunCoup" id="A3LS49">
    <property type="interactions" value="179"/>
</dbReference>
<dbReference type="eggNOG" id="KOG1612">
    <property type="taxonomic scope" value="Eukaryota"/>
</dbReference>
<dbReference type="KEGG" id="pic:PICST_43184"/>
<dbReference type="PANTHER" id="PTHR11097:SF8">
    <property type="entry name" value="EXOSOME COMPLEX COMPONENT RRP42"/>
    <property type="match status" value="1"/>
</dbReference>
<dbReference type="GO" id="GO:0034476">
    <property type="term" value="P:U5 snRNA 3'-end processing"/>
    <property type="evidence" value="ECO:0007669"/>
    <property type="project" value="TreeGrafter"/>
</dbReference>
<dbReference type="GO" id="GO:0071028">
    <property type="term" value="P:nuclear mRNA surveillance"/>
    <property type="evidence" value="ECO:0007669"/>
    <property type="project" value="TreeGrafter"/>
</dbReference>
<dbReference type="GeneID" id="4838098"/>
<accession>A3LS49</accession>
<dbReference type="GO" id="GO:0005730">
    <property type="term" value="C:nucleolus"/>
    <property type="evidence" value="ECO:0007669"/>
    <property type="project" value="UniProtKB-SubCell"/>
</dbReference>
<dbReference type="GO" id="GO:0000177">
    <property type="term" value="C:cytoplasmic exosome (RNase complex)"/>
    <property type="evidence" value="ECO:0007669"/>
    <property type="project" value="EnsemblFungi"/>
</dbReference>
<dbReference type="SUPFAM" id="SSF55666">
    <property type="entry name" value="Ribonuclease PH domain 2-like"/>
    <property type="match status" value="1"/>
</dbReference>
<dbReference type="PANTHER" id="PTHR11097">
    <property type="entry name" value="EXOSOME COMPLEX EXONUCLEASE RIBOSOMAL RNA PROCESSING PROTEIN"/>
    <property type="match status" value="1"/>
</dbReference>
<dbReference type="Proteomes" id="UP000002258">
    <property type="component" value="Chromosome 3"/>
</dbReference>
<gene>
    <name evidence="7" type="ORF">PICST_43184</name>
</gene>
<dbReference type="GO" id="GO:0016075">
    <property type="term" value="P:rRNA catabolic process"/>
    <property type="evidence" value="ECO:0007669"/>
    <property type="project" value="EnsemblFungi"/>
</dbReference>
<dbReference type="HOGENOM" id="CLU_046570_1_0_1"/>